<comment type="caution">
    <text evidence="8">The sequence shown here is derived from an EMBL/GenBank/DDBJ whole genome shotgun (WGS) entry which is preliminary data.</text>
</comment>
<dbReference type="SUPFAM" id="SSF53383">
    <property type="entry name" value="PLP-dependent transferases"/>
    <property type="match status" value="1"/>
</dbReference>
<name>A0AA38VLU7_9PEZI</name>
<evidence type="ECO:0000256" key="3">
    <source>
        <dbReference type="ARBA" id="ARBA00022576"/>
    </source>
</evidence>
<dbReference type="AlphaFoldDB" id="A0AA38VLU7"/>
<dbReference type="GO" id="GO:0006571">
    <property type="term" value="P:tyrosine biosynthetic process"/>
    <property type="evidence" value="ECO:0007669"/>
    <property type="project" value="TreeGrafter"/>
</dbReference>
<dbReference type="EMBL" id="JANBVO010000027">
    <property type="protein sequence ID" value="KAJ9139203.1"/>
    <property type="molecule type" value="Genomic_DNA"/>
</dbReference>
<evidence type="ECO:0000256" key="5">
    <source>
        <dbReference type="ARBA" id="ARBA00022898"/>
    </source>
</evidence>
<dbReference type="GO" id="GO:0009074">
    <property type="term" value="P:aromatic amino acid family catabolic process"/>
    <property type="evidence" value="ECO:0007669"/>
    <property type="project" value="TreeGrafter"/>
</dbReference>
<feature type="region of interest" description="Disordered" evidence="6">
    <location>
        <begin position="522"/>
        <end position="544"/>
    </location>
</feature>
<dbReference type="CDD" id="cd00609">
    <property type="entry name" value="AAT_like"/>
    <property type="match status" value="1"/>
</dbReference>
<evidence type="ECO:0000313" key="9">
    <source>
        <dbReference type="Proteomes" id="UP001174694"/>
    </source>
</evidence>
<evidence type="ECO:0000256" key="6">
    <source>
        <dbReference type="SAM" id="MobiDB-lite"/>
    </source>
</evidence>
<dbReference type="InterPro" id="IPR050859">
    <property type="entry name" value="Class-I_PLP-dep_aminotransf"/>
</dbReference>
<evidence type="ECO:0000259" key="7">
    <source>
        <dbReference type="Pfam" id="PF00155"/>
    </source>
</evidence>
<evidence type="ECO:0000256" key="2">
    <source>
        <dbReference type="ARBA" id="ARBA00007441"/>
    </source>
</evidence>
<dbReference type="GO" id="GO:0030170">
    <property type="term" value="F:pyridoxal phosphate binding"/>
    <property type="evidence" value="ECO:0007669"/>
    <property type="project" value="InterPro"/>
</dbReference>
<dbReference type="PANTHER" id="PTHR42790:SF21">
    <property type="entry name" value="AROMATIC_AMINOADIPATE AMINOTRANSFERASE 1"/>
    <property type="match status" value="1"/>
</dbReference>
<proteinExistence type="inferred from homology"/>
<organism evidence="8 9">
    <name type="scientific">Pleurostoma richardsiae</name>
    <dbReference type="NCBI Taxonomy" id="41990"/>
    <lineage>
        <taxon>Eukaryota</taxon>
        <taxon>Fungi</taxon>
        <taxon>Dikarya</taxon>
        <taxon>Ascomycota</taxon>
        <taxon>Pezizomycotina</taxon>
        <taxon>Sordariomycetes</taxon>
        <taxon>Sordariomycetidae</taxon>
        <taxon>Calosphaeriales</taxon>
        <taxon>Pleurostomataceae</taxon>
        <taxon>Pleurostoma</taxon>
    </lineage>
</organism>
<comment type="similarity">
    <text evidence="2">Belongs to the class-I pyridoxal-phosphate-dependent aminotransferase family.</text>
</comment>
<dbReference type="Pfam" id="PF00155">
    <property type="entry name" value="Aminotran_1_2"/>
    <property type="match status" value="1"/>
</dbReference>
<evidence type="ECO:0000256" key="4">
    <source>
        <dbReference type="ARBA" id="ARBA00022679"/>
    </source>
</evidence>
<comment type="cofactor">
    <cofactor evidence="1">
        <name>pyridoxal 5'-phosphate</name>
        <dbReference type="ChEBI" id="CHEBI:597326"/>
    </cofactor>
</comment>
<keyword evidence="3 8" id="KW-0032">Aminotransferase</keyword>
<dbReference type="GO" id="GO:0047536">
    <property type="term" value="F:2-aminoadipate transaminase activity"/>
    <property type="evidence" value="ECO:0007669"/>
    <property type="project" value="TreeGrafter"/>
</dbReference>
<dbReference type="Gene3D" id="3.40.640.10">
    <property type="entry name" value="Type I PLP-dependent aspartate aminotransferase-like (Major domain)"/>
    <property type="match status" value="1"/>
</dbReference>
<dbReference type="GO" id="GO:0019878">
    <property type="term" value="P:lysine biosynthetic process via aminoadipic acid"/>
    <property type="evidence" value="ECO:0007669"/>
    <property type="project" value="TreeGrafter"/>
</dbReference>
<keyword evidence="5" id="KW-0663">Pyridoxal phosphate</keyword>
<keyword evidence="9" id="KW-1185">Reference proteome</keyword>
<dbReference type="Proteomes" id="UP001174694">
    <property type="component" value="Unassembled WGS sequence"/>
</dbReference>
<dbReference type="InterPro" id="IPR004839">
    <property type="entry name" value="Aminotransferase_I/II_large"/>
</dbReference>
<evidence type="ECO:0000313" key="8">
    <source>
        <dbReference type="EMBL" id="KAJ9139203.1"/>
    </source>
</evidence>
<dbReference type="InterPro" id="IPR015424">
    <property type="entry name" value="PyrdxlP-dep_Trfase"/>
</dbReference>
<dbReference type="GO" id="GO:0008793">
    <property type="term" value="F:aromatic-amino-acid transaminase activity"/>
    <property type="evidence" value="ECO:0007669"/>
    <property type="project" value="TreeGrafter"/>
</dbReference>
<feature type="domain" description="Aminotransferase class I/classII large" evidence="7">
    <location>
        <begin position="123"/>
        <end position="500"/>
    </location>
</feature>
<accession>A0AA38VLU7</accession>
<reference evidence="8" key="1">
    <citation type="submission" date="2022-07" db="EMBL/GenBank/DDBJ databases">
        <title>Fungi with potential for degradation of polypropylene.</title>
        <authorList>
            <person name="Gostincar C."/>
        </authorList>
    </citation>
    <scope>NUCLEOTIDE SEQUENCE</scope>
    <source>
        <strain evidence="8">EXF-13308</strain>
    </source>
</reference>
<dbReference type="PANTHER" id="PTHR42790">
    <property type="entry name" value="AMINOTRANSFERASE"/>
    <property type="match status" value="1"/>
</dbReference>
<sequence length="544" mass="59590">MSRLTIDGITSVRAGAEPLPLSAATYVRPDEFKSPHALSKPLSRGLDHHFSVESRGLTRSSLKKTASSAVASTVVPLGIGRPAAELYPWTAASLQWIDPRLNATDAEDGQPGACTVIKQGQTYNLGTALNYSHAAGSPQLVRFTTEHVELVHNPPYRDWSTCLTSGSTAALEVALRIFCNRGDTVLAEEYTYPGLTETAKIVGVRVCGVGMDAEGLKPDHLDRILSAWKRVAGPKPKMLYVIPSGQNPTGTSQSSERRRAIYDVAERHDLIIIEDDPYYFLHTGPFHDHEGSGEAGSVKAPEPYLHKLLPSYLSFDHSGRVVRLDSTSKILAPGLRAGWVTANTRVVEKFLSYQEFSTSVAGPTQLMLFTLLESSWGHRGFFTWLEHLSAAYRRRRDAVLRACEEFLPRDTCQWVTPEYGMFLWIRLDLERPHGCEPGSETHRLRLLGIENDILGKALENGVQVTKGSLFGTGDNDDTGIYFRLTFAAAAEEQLRGGVRRFAAAVSETLSLVATQSAPSVSVSTRQERVDRHAGVQGHIPVASG</sequence>
<keyword evidence="4" id="KW-0808">Transferase</keyword>
<dbReference type="InterPro" id="IPR015421">
    <property type="entry name" value="PyrdxlP-dep_Trfase_major"/>
</dbReference>
<protein>
    <submittedName>
        <fullName evidence="8">Aminotransferase class I and II family protein</fullName>
    </submittedName>
</protein>
<evidence type="ECO:0000256" key="1">
    <source>
        <dbReference type="ARBA" id="ARBA00001933"/>
    </source>
</evidence>
<gene>
    <name evidence="8" type="ORF">NKR23_g8097</name>
</gene>